<keyword evidence="3" id="KW-1185">Reference proteome</keyword>
<evidence type="ECO:0000256" key="1">
    <source>
        <dbReference type="SAM" id="Phobius"/>
    </source>
</evidence>
<keyword evidence="1" id="KW-0472">Membrane</keyword>
<organism evidence="2 3">
    <name type="scientific">Bartonella fuyuanensis</name>
    <dbReference type="NCBI Taxonomy" id="1460968"/>
    <lineage>
        <taxon>Bacteria</taxon>
        <taxon>Pseudomonadati</taxon>
        <taxon>Pseudomonadota</taxon>
        <taxon>Alphaproteobacteria</taxon>
        <taxon>Hyphomicrobiales</taxon>
        <taxon>Bartonellaceae</taxon>
        <taxon>Bartonella</taxon>
    </lineage>
</organism>
<name>A0A840DSR3_9HYPH</name>
<gene>
    <name evidence="2" type="ORF">GGR08_000409</name>
</gene>
<dbReference type="AlphaFoldDB" id="A0A840DSR3"/>
<accession>A0A840DSR3</accession>
<proteinExistence type="predicted"/>
<evidence type="ECO:0000313" key="2">
    <source>
        <dbReference type="EMBL" id="MBB4076121.1"/>
    </source>
</evidence>
<dbReference type="EMBL" id="JACIFE010000002">
    <property type="protein sequence ID" value="MBB4076121.1"/>
    <property type="molecule type" value="Genomic_DNA"/>
</dbReference>
<feature type="transmembrane region" description="Helical" evidence="1">
    <location>
        <begin position="12"/>
        <end position="33"/>
    </location>
</feature>
<protein>
    <submittedName>
        <fullName evidence="2">Ca2+/H+ antiporter</fullName>
    </submittedName>
</protein>
<sequence>MLFLYLYYKKENFLPLTTWIFLSSLGIFLTSNLGTRADLIKQSHANNIIKTNRFDLQNEHNQSNVTTIESKKLVTLLNESIFIRIFPKILILDLLSIKVSTIDTRLHDFQTQSPRSPPNECISLLT</sequence>
<dbReference type="Proteomes" id="UP000585970">
    <property type="component" value="Unassembled WGS sequence"/>
</dbReference>
<keyword evidence="1" id="KW-1133">Transmembrane helix</keyword>
<keyword evidence="1" id="KW-0812">Transmembrane</keyword>
<reference evidence="2 3" key="1">
    <citation type="submission" date="2020-08" db="EMBL/GenBank/DDBJ databases">
        <title>Genomic Encyclopedia of Type Strains, Phase IV (KMG-IV): sequencing the most valuable type-strain genomes for metagenomic binning, comparative biology and taxonomic classification.</title>
        <authorList>
            <person name="Goeker M."/>
        </authorList>
    </citation>
    <scope>NUCLEOTIDE SEQUENCE [LARGE SCALE GENOMIC DNA]</scope>
    <source>
        <strain evidence="2 3">DSM 100694</strain>
    </source>
</reference>
<evidence type="ECO:0000313" key="3">
    <source>
        <dbReference type="Proteomes" id="UP000585970"/>
    </source>
</evidence>
<comment type="caution">
    <text evidence="2">The sequence shown here is derived from an EMBL/GenBank/DDBJ whole genome shotgun (WGS) entry which is preliminary data.</text>
</comment>